<name>A0A9X2WKE8_9GAMM</name>
<proteinExistence type="predicted"/>
<dbReference type="GO" id="GO:0016853">
    <property type="term" value="F:isomerase activity"/>
    <property type="evidence" value="ECO:0007669"/>
    <property type="project" value="UniProtKB-KW"/>
</dbReference>
<reference evidence="2" key="1">
    <citation type="journal article" date="2023" name="Int. J. Syst. Evol. Microbiol.">
        <title>&lt;i&gt;Shewanella septentrionalis&lt;/i&gt; sp. nov. and &lt;i&gt;Shewanella holmiensis&lt;/i&gt; sp. nov., isolated from Baltic Sea water and sediments.</title>
        <authorList>
            <person name="Martin-Rodriguez A.J."/>
            <person name="Thorell K."/>
            <person name="Joffre E."/>
            <person name="Jensie-Markopoulos S."/>
            <person name="Moore E.R.B."/>
            <person name="Sjoling A."/>
        </authorList>
    </citation>
    <scope>NUCLEOTIDE SEQUENCE</scope>
    <source>
        <strain evidence="2">SP1S2-7</strain>
    </source>
</reference>
<organism evidence="2 3">
    <name type="scientific">Shewanella holmiensis</name>
    <dbReference type="NCBI Taxonomy" id="2952222"/>
    <lineage>
        <taxon>Bacteria</taxon>
        <taxon>Pseudomonadati</taxon>
        <taxon>Pseudomonadota</taxon>
        <taxon>Gammaproteobacteria</taxon>
        <taxon>Alteromonadales</taxon>
        <taxon>Shewanellaceae</taxon>
        <taxon>Shewanella</taxon>
    </lineage>
</organism>
<comment type="caution">
    <text evidence="2">The sequence shown here is derived from an EMBL/GenBank/DDBJ whole genome shotgun (WGS) entry which is preliminary data.</text>
</comment>
<accession>A0A9X2WKE8</accession>
<dbReference type="EMBL" id="JAMTCD010000004">
    <property type="protein sequence ID" value="MCT7941031.1"/>
    <property type="molecule type" value="Genomic_DNA"/>
</dbReference>
<evidence type="ECO:0000259" key="1">
    <source>
        <dbReference type="Pfam" id="PF16036"/>
    </source>
</evidence>
<dbReference type="RefSeq" id="WP_261297463.1">
    <property type="nucleotide sequence ID" value="NZ_JAMTCD010000004.1"/>
</dbReference>
<evidence type="ECO:0000313" key="3">
    <source>
        <dbReference type="Proteomes" id="UP001155546"/>
    </source>
</evidence>
<protein>
    <submittedName>
        <fullName evidence="2">Chalcone isomerase family protein</fullName>
    </submittedName>
</protein>
<keyword evidence="3" id="KW-1185">Reference proteome</keyword>
<evidence type="ECO:0000313" key="2">
    <source>
        <dbReference type="EMBL" id="MCT7941031.1"/>
    </source>
</evidence>
<feature type="domain" description="Chalcone isomerase" evidence="1">
    <location>
        <begin position="75"/>
        <end position="203"/>
    </location>
</feature>
<dbReference type="Proteomes" id="UP001155546">
    <property type="component" value="Unassembled WGS sequence"/>
</dbReference>
<dbReference type="AlphaFoldDB" id="A0A9X2WKE8"/>
<gene>
    <name evidence="2" type="ORF">NE535_04380</name>
</gene>
<dbReference type="InterPro" id="IPR016087">
    <property type="entry name" value="Chalcone_isomerase"/>
</dbReference>
<keyword evidence="2" id="KW-0413">Isomerase</keyword>
<dbReference type="Pfam" id="PF16036">
    <property type="entry name" value="Chalcone_3"/>
    <property type="match status" value="1"/>
</dbReference>
<sequence>MHIETKWRLGQIILLTLLVVPRVVLAQYQSSIDEKQLNQDPFEPQTAVNQQSLGSSVPHDMPLKLIQVGEADMDVLWFDVYLAKLYSLDGVYQPQRFPLMLDIEYHRDISAQELIDATIEQWQKNGIAAAEINQIKSHLISAWPDVKQNDRLSFIIHNDQQAEFLFNDKPFYQLADQRFSEAFIGIWLSEKTTHPKLRQQLIGANK</sequence>